<comment type="similarity">
    <text evidence="2">Belongs to the threonine aldolase family.</text>
</comment>
<organism evidence="6 7">
    <name type="scientific">Mucilaginibacter aquariorum</name>
    <dbReference type="NCBI Taxonomy" id="2967225"/>
    <lineage>
        <taxon>Bacteria</taxon>
        <taxon>Pseudomonadati</taxon>
        <taxon>Bacteroidota</taxon>
        <taxon>Sphingobacteriia</taxon>
        <taxon>Sphingobacteriales</taxon>
        <taxon>Sphingobacteriaceae</taxon>
        <taxon>Mucilaginibacter</taxon>
    </lineage>
</organism>
<protein>
    <submittedName>
        <fullName evidence="6">Threonine aldolase family protein</fullName>
    </submittedName>
</protein>
<evidence type="ECO:0000256" key="1">
    <source>
        <dbReference type="ARBA" id="ARBA00001933"/>
    </source>
</evidence>
<evidence type="ECO:0000256" key="3">
    <source>
        <dbReference type="ARBA" id="ARBA00022898"/>
    </source>
</evidence>
<dbReference type="Proteomes" id="UP001204376">
    <property type="component" value="Unassembled WGS sequence"/>
</dbReference>
<dbReference type="Pfam" id="PF01212">
    <property type="entry name" value="Beta_elim_lyase"/>
    <property type="match status" value="1"/>
</dbReference>
<feature type="signal peptide" evidence="4">
    <location>
        <begin position="1"/>
        <end position="31"/>
    </location>
</feature>
<evidence type="ECO:0000256" key="2">
    <source>
        <dbReference type="ARBA" id="ARBA00006966"/>
    </source>
</evidence>
<gene>
    <name evidence="6" type="ORF">NPE20_03225</name>
</gene>
<dbReference type="Gene3D" id="3.40.640.10">
    <property type="entry name" value="Type I PLP-dependent aspartate aminotransferase-like (Major domain)"/>
    <property type="match status" value="1"/>
</dbReference>
<evidence type="ECO:0000256" key="4">
    <source>
        <dbReference type="SAM" id="SignalP"/>
    </source>
</evidence>
<reference evidence="6 7" key="1">
    <citation type="submission" date="2022-07" db="EMBL/GenBank/DDBJ databases">
        <title>Mucilaginibacter sp. JC4.</title>
        <authorList>
            <person name="Le V."/>
            <person name="Ko S.-R."/>
            <person name="Ahn C.-Y."/>
            <person name="Oh H.-M."/>
        </authorList>
    </citation>
    <scope>NUCLEOTIDE SEQUENCE [LARGE SCALE GENOMIC DNA]</scope>
    <source>
        <strain evidence="6 7">JC4</strain>
    </source>
</reference>
<keyword evidence="4" id="KW-0732">Signal</keyword>
<dbReference type="InterPro" id="IPR006311">
    <property type="entry name" value="TAT_signal"/>
</dbReference>
<evidence type="ECO:0000259" key="5">
    <source>
        <dbReference type="Pfam" id="PF01212"/>
    </source>
</evidence>
<dbReference type="PANTHER" id="PTHR48097">
    <property type="entry name" value="L-THREONINE ALDOLASE-RELATED"/>
    <property type="match status" value="1"/>
</dbReference>
<evidence type="ECO:0000313" key="6">
    <source>
        <dbReference type="EMBL" id="MCQ6956949.1"/>
    </source>
</evidence>
<dbReference type="InterPro" id="IPR015424">
    <property type="entry name" value="PyrdxlP-dep_Trfase"/>
</dbReference>
<dbReference type="EMBL" id="JANHOH010000001">
    <property type="protein sequence ID" value="MCQ6956949.1"/>
    <property type="molecule type" value="Genomic_DNA"/>
</dbReference>
<feature type="domain" description="Aromatic amino acid beta-eliminating lyase/threonine aldolase" evidence="5">
    <location>
        <begin position="73"/>
        <end position="323"/>
    </location>
</feature>
<dbReference type="PROSITE" id="PS51318">
    <property type="entry name" value="TAT"/>
    <property type="match status" value="1"/>
</dbReference>
<keyword evidence="3" id="KW-0663">Pyridoxal phosphate</keyword>
<dbReference type="InterPro" id="IPR015421">
    <property type="entry name" value="PyrdxlP-dep_Trfase_major"/>
</dbReference>
<dbReference type="SUPFAM" id="SSF53383">
    <property type="entry name" value="PLP-dependent transferases"/>
    <property type="match status" value="1"/>
</dbReference>
<dbReference type="RefSeq" id="WP_256537160.1">
    <property type="nucleotide sequence ID" value="NZ_JANHOH010000001.1"/>
</dbReference>
<comment type="cofactor">
    <cofactor evidence="1">
        <name>pyridoxal 5'-phosphate</name>
        <dbReference type="ChEBI" id="CHEBI:597326"/>
    </cofactor>
</comment>
<dbReference type="InterPro" id="IPR001597">
    <property type="entry name" value="ArAA_b-elim_lyase/Thr_aldolase"/>
</dbReference>
<evidence type="ECO:0000313" key="7">
    <source>
        <dbReference type="Proteomes" id="UP001204376"/>
    </source>
</evidence>
<name>A0ABT1SX69_9SPHI</name>
<proteinExistence type="inferred from homology"/>
<dbReference type="PANTHER" id="PTHR48097:SF9">
    <property type="entry name" value="L-THREONINE ALDOLASE"/>
    <property type="match status" value="1"/>
</dbReference>
<sequence length="393" mass="43150">MNDLKRRNFLKLSGLTVLPTLLPGIAAKAFASESPNLQPAANETVSFNDDGPFYQPAEYINKLQEINAAQPIKMDFYGGGGAVAQLCEQFAGLTGKPASIYMPSGTMANQLAISVLSGENTKIFVQETSHIYRDEGDSAQSVFNKRLIPVAQGEAHFTLEQLQQAVNYHNQGEVFKSGIGTIAIENPVRRCDGKFVPLEEIRKISAWCRQKGYKLHLDGARIFLAMAFNGVSLKEYSSYFDTVYISLYKYLGAAGGAVLCGDKETISHMEHLIKIHGGTTFSSWGNAAMALHNLNGLEDRLKRSADKSKELFAGLNKLPGVKITAIPNGSNIFNMELTGVDARLFSKTLADKYQVMLRAQKGTTQIRVNETLLRQDNQRIISAFDDALKVAKV</sequence>
<accession>A0ABT1SX69</accession>
<feature type="chain" id="PRO_5047018417" evidence="4">
    <location>
        <begin position="32"/>
        <end position="393"/>
    </location>
</feature>
<comment type="caution">
    <text evidence="6">The sequence shown here is derived from an EMBL/GenBank/DDBJ whole genome shotgun (WGS) entry which is preliminary data.</text>
</comment>
<keyword evidence="7" id="KW-1185">Reference proteome</keyword>